<dbReference type="Gene3D" id="3.90.1150.10">
    <property type="entry name" value="Aspartate Aminotransferase, domain 1"/>
    <property type="match status" value="1"/>
</dbReference>
<evidence type="ECO:0000256" key="8">
    <source>
        <dbReference type="ARBA" id="ARBA00047481"/>
    </source>
</evidence>
<dbReference type="NCBIfam" id="TIGR01141">
    <property type="entry name" value="hisC"/>
    <property type="match status" value="1"/>
</dbReference>
<feature type="modified residue" description="N6-(pyridoxal phosphate)lysine" evidence="9">
    <location>
        <position position="221"/>
    </location>
</feature>
<evidence type="ECO:0000256" key="2">
    <source>
        <dbReference type="ARBA" id="ARBA00005011"/>
    </source>
</evidence>
<dbReference type="Pfam" id="PF00155">
    <property type="entry name" value="Aminotran_1_2"/>
    <property type="match status" value="1"/>
</dbReference>
<dbReference type="HAMAP" id="MF_01023">
    <property type="entry name" value="HisC_aminotrans_2"/>
    <property type="match status" value="1"/>
</dbReference>
<dbReference type="InterPro" id="IPR015421">
    <property type="entry name" value="PyrdxlP-dep_Trfase_major"/>
</dbReference>
<dbReference type="Proteomes" id="UP000095347">
    <property type="component" value="Unassembled WGS sequence"/>
</dbReference>
<keyword evidence="9" id="KW-0028">Amino-acid biosynthesis</keyword>
<gene>
    <name evidence="9" type="primary">hisC</name>
    <name evidence="11" type="ORF">BEN30_01950</name>
</gene>
<dbReference type="InterPro" id="IPR005861">
    <property type="entry name" value="HisP_aminotrans"/>
</dbReference>
<comment type="cofactor">
    <cofactor evidence="1 9">
        <name>pyridoxal 5'-phosphate</name>
        <dbReference type="ChEBI" id="CHEBI:597326"/>
    </cofactor>
</comment>
<evidence type="ECO:0000256" key="9">
    <source>
        <dbReference type="HAMAP-Rule" id="MF_01023"/>
    </source>
</evidence>
<keyword evidence="6 9" id="KW-0808">Transferase</keyword>
<evidence type="ECO:0000256" key="3">
    <source>
        <dbReference type="ARBA" id="ARBA00007970"/>
    </source>
</evidence>
<dbReference type="EC" id="2.6.1.9" evidence="9"/>
<comment type="catalytic activity">
    <reaction evidence="8 9">
        <text>L-histidinol phosphate + 2-oxoglutarate = 3-(imidazol-4-yl)-2-oxopropyl phosphate + L-glutamate</text>
        <dbReference type="Rhea" id="RHEA:23744"/>
        <dbReference type="ChEBI" id="CHEBI:16810"/>
        <dbReference type="ChEBI" id="CHEBI:29985"/>
        <dbReference type="ChEBI" id="CHEBI:57766"/>
        <dbReference type="ChEBI" id="CHEBI:57980"/>
        <dbReference type="EC" id="2.6.1.9"/>
    </reaction>
</comment>
<evidence type="ECO:0000259" key="10">
    <source>
        <dbReference type="Pfam" id="PF00155"/>
    </source>
</evidence>
<dbReference type="STRING" id="28181.BEN30_01950"/>
<keyword evidence="5 9" id="KW-0032">Aminotransferase</keyword>
<keyword evidence="12" id="KW-1185">Reference proteome</keyword>
<evidence type="ECO:0000256" key="6">
    <source>
        <dbReference type="ARBA" id="ARBA00022679"/>
    </source>
</evidence>
<dbReference type="RefSeq" id="WP_069956341.1">
    <property type="nucleotide sequence ID" value="NZ_MCGG01000002.1"/>
</dbReference>
<proteinExistence type="inferred from homology"/>
<dbReference type="Gene3D" id="3.40.640.10">
    <property type="entry name" value="Type I PLP-dependent aspartate aminotransferase-like (Major domain)"/>
    <property type="match status" value="1"/>
</dbReference>
<comment type="caution">
    <text evidence="11">The sequence shown here is derived from an EMBL/GenBank/DDBJ whole genome shotgun (WGS) entry which is preliminary data.</text>
</comment>
<comment type="pathway">
    <text evidence="2 9">Amino-acid biosynthesis; L-histidine biosynthesis; L-histidine from 5-phospho-alpha-D-ribose 1-diphosphate: step 7/9.</text>
</comment>
<accession>A0A1E5QC22</accession>
<keyword evidence="7 9" id="KW-0663">Pyridoxal phosphate</keyword>
<sequence>MSPQIIPRPGILDISPYVGGDSKIAGVDRIIKLASNEGPFGPSPLAIEAMKTAASSAHRYPDGGALALREAIAKRFGLDVERIVCGAGSDQLLSLLTYSYAGPGDEVLYTEHGFLIYPIAAKAAGATPVKAPETNLRTDVDALLDAVTDKTRIVFIANPNNPTGTYLSHAELTALRAGLPDDVLLVIDAAYAEFVGRNDYTPGTELVDAGQNTVMTRTFSKLFALGGLRVGWGYFPSEIADVLNRVREPFNVSVMGQAAGIASMQDVAFQQKCFEHNLSWIAKTEAALHDLGIETTASVGNFVLARFGEVSTAERADAFLRERGIIVRRVASYGLPDCLRISMGTADEMEAFLATMRAFMGASQ</sequence>
<dbReference type="InterPro" id="IPR004839">
    <property type="entry name" value="Aminotransferase_I/II_large"/>
</dbReference>
<evidence type="ECO:0000256" key="1">
    <source>
        <dbReference type="ARBA" id="ARBA00001933"/>
    </source>
</evidence>
<evidence type="ECO:0000313" key="11">
    <source>
        <dbReference type="EMBL" id="OEJ69624.1"/>
    </source>
</evidence>
<dbReference type="PANTHER" id="PTHR43643:SF3">
    <property type="entry name" value="HISTIDINOL-PHOSPHATE AMINOTRANSFERASE"/>
    <property type="match status" value="1"/>
</dbReference>
<dbReference type="OrthoDB" id="9809616at2"/>
<organism evidence="11 12">
    <name type="scientific">Magnetovibrio blakemorei</name>
    <dbReference type="NCBI Taxonomy" id="28181"/>
    <lineage>
        <taxon>Bacteria</taxon>
        <taxon>Pseudomonadati</taxon>
        <taxon>Pseudomonadota</taxon>
        <taxon>Alphaproteobacteria</taxon>
        <taxon>Rhodospirillales</taxon>
        <taxon>Magnetovibrionaceae</taxon>
        <taxon>Magnetovibrio</taxon>
    </lineage>
</organism>
<protein>
    <recommendedName>
        <fullName evidence="9">Histidinol-phosphate aminotransferase</fullName>
        <ecNumber evidence="9">2.6.1.9</ecNumber>
    </recommendedName>
    <alternativeName>
        <fullName evidence="9">Imidazole acetol-phosphate transaminase</fullName>
    </alternativeName>
</protein>
<dbReference type="PANTHER" id="PTHR43643">
    <property type="entry name" value="HISTIDINOL-PHOSPHATE AMINOTRANSFERASE 2"/>
    <property type="match status" value="1"/>
</dbReference>
<dbReference type="InterPro" id="IPR015424">
    <property type="entry name" value="PyrdxlP-dep_Trfase"/>
</dbReference>
<dbReference type="InterPro" id="IPR015422">
    <property type="entry name" value="PyrdxlP-dep_Trfase_small"/>
</dbReference>
<evidence type="ECO:0000313" key="12">
    <source>
        <dbReference type="Proteomes" id="UP000095347"/>
    </source>
</evidence>
<dbReference type="EMBL" id="MCGG01000002">
    <property type="protein sequence ID" value="OEJ69624.1"/>
    <property type="molecule type" value="Genomic_DNA"/>
</dbReference>
<keyword evidence="9" id="KW-0368">Histidine biosynthesis</keyword>
<dbReference type="SUPFAM" id="SSF53383">
    <property type="entry name" value="PLP-dependent transferases"/>
    <property type="match status" value="1"/>
</dbReference>
<dbReference type="GO" id="GO:0004400">
    <property type="term" value="F:histidinol-phosphate transaminase activity"/>
    <property type="evidence" value="ECO:0007669"/>
    <property type="project" value="UniProtKB-UniRule"/>
</dbReference>
<name>A0A1E5QC22_9PROT</name>
<evidence type="ECO:0000256" key="7">
    <source>
        <dbReference type="ARBA" id="ARBA00022898"/>
    </source>
</evidence>
<reference evidence="12" key="1">
    <citation type="submission" date="2016-07" db="EMBL/GenBank/DDBJ databases">
        <authorList>
            <person name="Florea S."/>
            <person name="Webb J.S."/>
            <person name="Jaromczyk J."/>
            <person name="Schardl C.L."/>
        </authorList>
    </citation>
    <scope>NUCLEOTIDE SEQUENCE [LARGE SCALE GENOMIC DNA]</scope>
    <source>
        <strain evidence="12">MV-1</strain>
    </source>
</reference>
<dbReference type="GO" id="GO:0030170">
    <property type="term" value="F:pyridoxal phosphate binding"/>
    <property type="evidence" value="ECO:0007669"/>
    <property type="project" value="InterPro"/>
</dbReference>
<dbReference type="AlphaFoldDB" id="A0A1E5QC22"/>
<dbReference type="CDD" id="cd00609">
    <property type="entry name" value="AAT_like"/>
    <property type="match status" value="1"/>
</dbReference>
<comment type="subunit">
    <text evidence="4 9">Homodimer.</text>
</comment>
<feature type="domain" description="Aminotransferase class I/classII large" evidence="10">
    <location>
        <begin position="30"/>
        <end position="353"/>
    </location>
</feature>
<evidence type="ECO:0000256" key="4">
    <source>
        <dbReference type="ARBA" id="ARBA00011738"/>
    </source>
</evidence>
<evidence type="ECO:0000256" key="5">
    <source>
        <dbReference type="ARBA" id="ARBA00022576"/>
    </source>
</evidence>
<dbReference type="InterPro" id="IPR050106">
    <property type="entry name" value="HistidinolP_aminotransfase"/>
</dbReference>
<dbReference type="GO" id="GO:0000105">
    <property type="term" value="P:L-histidine biosynthetic process"/>
    <property type="evidence" value="ECO:0007669"/>
    <property type="project" value="UniProtKB-UniRule"/>
</dbReference>
<dbReference type="UniPathway" id="UPA00031">
    <property type="reaction ID" value="UER00012"/>
</dbReference>
<comment type="similarity">
    <text evidence="3 9">Belongs to the class-II pyridoxal-phosphate-dependent aminotransferase family. Histidinol-phosphate aminotransferase subfamily.</text>
</comment>